<accession>A0A518CCF0</accession>
<dbReference type="PANTHER" id="PTHR32234">
    <property type="entry name" value="THIOL:DISULFIDE INTERCHANGE PROTEIN DSBD"/>
    <property type="match status" value="1"/>
</dbReference>
<evidence type="ECO:0000259" key="1">
    <source>
        <dbReference type="PROSITE" id="PS51352"/>
    </source>
</evidence>
<dbReference type="CDD" id="cd02947">
    <property type="entry name" value="TRX_family"/>
    <property type="match status" value="1"/>
</dbReference>
<name>A0A518CCF0_9BACT</name>
<protein>
    <submittedName>
        <fullName evidence="2">Thiol:disulfide interchange protein DsbD</fullName>
        <ecNumber evidence="2">1.8.1.8</ecNumber>
    </submittedName>
</protein>
<dbReference type="InterPro" id="IPR036249">
    <property type="entry name" value="Thioredoxin-like_sf"/>
</dbReference>
<dbReference type="Proteomes" id="UP000318626">
    <property type="component" value="Chromosome"/>
</dbReference>
<dbReference type="Gene3D" id="3.40.30.10">
    <property type="entry name" value="Glutaredoxin"/>
    <property type="match status" value="1"/>
</dbReference>
<sequence length="205" mass="22426">MVEMHLDRDVFDVTFDSSKAQASDLVAIIAEAGYSARIITGDTSEPTVADVDYPALLPSVFDRARSAGKPVVLYFGASWCVPCRRMSQETFADPTVKSLLDRCIFEKIDADERADLSKQAGARALPDVRFVSADGKEMKRITSFLGPNLFADELRQLLGDEPVDNTVEEGKSVELHDLSPEADQLREAFVKASGKVRVVMLVSPG</sequence>
<keyword evidence="2" id="KW-0560">Oxidoreductase</keyword>
<dbReference type="GO" id="GO:0045454">
    <property type="term" value="P:cell redox homeostasis"/>
    <property type="evidence" value="ECO:0007669"/>
    <property type="project" value="TreeGrafter"/>
</dbReference>
<feature type="domain" description="Thioredoxin" evidence="1">
    <location>
        <begin position="30"/>
        <end position="163"/>
    </location>
</feature>
<evidence type="ECO:0000313" key="2">
    <source>
        <dbReference type="EMBL" id="QDU76906.1"/>
    </source>
</evidence>
<dbReference type="KEGG" id="bvo:Pan97_39630"/>
<dbReference type="InterPro" id="IPR013766">
    <property type="entry name" value="Thioredoxin_domain"/>
</dbReference>
<dbReference type="OrthoDB" id="267639at2"/>
<dbReference type="GO" id="GO:0047134">
    <property type="term" value="F:protein-disulfide reductase [NAD(P)H] activity"/>
    <property type="evidence" value="ECO:0007669"/>
    <property type="project" value="UniProtKB-EC"/>
</dbReference>
<organism evidence="2 3">
    <name type="scientific">Bremerella volcania</name>
    <dbReference type="NCBI Taxonomy" id="2527984"/>
    <lineage>
        <taxon>Bacteria</taxon>
        <taxon>Pseudomonadati</taxon>
        <taxon>Planctomycetota</taxon>
        <taxon>Planctomycetia</taxon>
        <taxon>Pirellulales</taxon>
        <taxon>Pirellulaceae</taxon>
        <taxon>Bremerella</taxon>
    </lineage>
</organism>
<gene>
    <name evidence="2" type="primary">dsbD_3</name>
    <name evidence="2" type="ORF">Pan97_39630</name>
</gene>
<keyword evidence="3" id="KW-1185">Reference proteome</keyword>
<dbReference type="Pfam" id="PF13899">
    <property type="entry name" value="Thioredoxin_7"/>
    <property type="match status" value="1"/>
</dbReference>
<dbReference type="AlphaFoldDB" id="A0A518CCF0"/>
<evidence type="ECO:0000313" key="3">
    <source>
        <dbReference type="Proteomes" id="UP000318626"/>
    </source>
</evidence>
<dbReference type="PROSITE" id="PS51352">
    <property type="entry name" value="THIOREDOXIN_2"/>
    <property type="match status" value="1"/>
</dbReference>
<dbReference type="PANTHER" id="PTHR32234:SF0">
    <property type="entry name" value="THIOL:DISULFIDE INTERCHANGE PROTEIN DSBD"/>
    <property type="match status" value="1"/>
</dbReference>
<reference evidence="3" key="1">
    <citation type="submission" date="2019-02" db="EMBL/GenBank/DDBJ databases">
        <title>Deep-cultivation of Planctomycetes and their phenomic and genomic characterization uncovers novel biology.</title>
        <authorList>
            <person name="Wiegand S."/>
            <person name="Jogler M."/>
            <person name="Boedeker C."/>
            <person name="Pinto D."/>
            <person name="Vollmers J."/>
            <person name="Rivas-Marin E."/>
            <person name="Kohn T."/>
            <person name="Peeters S.H."/>
            <person name="Heuer A."/>
            <person name="Rast P."/>
            <person name="Oberbeckmann S."/>
            <person name="Bunk B."/>
            <person name="Jeske O."/>
            <person name="Meyerdierks A."/>
            <person name="Storesund J.E."/>
            <person name="Kallscheuer N."/>
            <person name="Luecker S."/>
            <person name="Lage O.M."/>
            <person name="Pohl T."/>
            <person name="Merkel B.J."/>
            <person name="Hornburger P."/>
            <person name="Mueller R.-W."/>
            <person name="Bruemmer F."/>
            <person name="Labrenz M."/>
            <person name="Spormann A.M."/>
            <person name="Op den Camp H."/>
            <person name="Overmann J."/>
            <person name="Amann R."/>
            <person name="Jetten M.S.M."/>
            <person name="Mascher T."/>
            <person name="Medema M.H."/>
            <person name="Devos D.P."/>
            <person name="Kaster A.-K."/>
            <person name="Ovreas L."/>
            <person name="Rohde M."/>
            <person name="Galperin M.Y."/>
            <person name="Jogler C."/>
        </authorList>
    </citation>
    <scope>NUCLEOTIDE SEQUENCE [LARGE SCALE GENOMIC DNA]</scope>
    <source>
        <strain evidence="3">Pan97</strain>
    </source>
</reference>
<dbReference type="SUPFAM" id="SSF52833">
    <property type="entry name" value="Thioredoxin-like"/>
    <property type="match status" value="1"/>
</dbReference>
<proteinExistence type="predicted"/>
<dbReference type="EMBL" id="CP036289">
    <property type="protein sequence ID" value="QDU76906.1"/>
    <property type="molecule type" value="Genomic_DNA"/>
</dbReference>
<dbReference type="EC" id="1.8.1.8" evidence="2"/>